<evidence type="ECO:0000313" key="3">
    <source>
        <dbReference type="EMBL" id="TCS79242.1"/>
    </source>
</evidence>
<comment type="similarity">
    <text evidence="2">Belongs to the RbfA family.</text>
</comment>
<evidence type="ECO:0000256" key="1">
    <source>
        <dbReference type="ARBA" id="ARBA00022517"/>
    </source>
</evidence>
<dbReference type="InterPro" id="IPR015946">
    <property type="entry name" value="KH_dom-like_a/b"/>
</dbReference>
<dbReference type="OrthoDB" id="307788at2"/>
<dbReference type="Pfam" id="PF02033">
    <property type="entry name" value="RBFA"/>
    <property type="match status" value="1"/>
</dbReference>
<dbReference type="GO" id="GO:0043024">
    <property type="term" value="F:ribosomal small subunit binding"/>
    <property type="evidence" value="ECO:0007669"/>
    <property type="project" value="TreeGrafter"/>
</dbReference>
<keyword evidence="2" id="KW-0963">Cytoplasm</keyword>
<sequence>MGVRVEKIQEQIKQEVSAIILRELKDPRIGFVTVTKVDVSSDLGNAKIYVSILGNKKQFADTWEGLRHSVGYIRQELAKRIRIRFIPEIAFYPDTTIQYSAHIQELINEIHHAGEGKPEDENNN</sequence>
<protein>
    <recommendedName>
        <fullName evidence="2">Ribosome-binding factor A</fullName>
    </recommendedName>
</protein>
<dbReference type="InterPro" id="IPR023799">
    <property type="entry name" value="RbfA_dom_sf"/>
</dbReference>
<name>A0A4V2URY4_9FIRM</name>
<gene>
    <name evidence="2" type="primary">rbfA</name>
    <name evidence="3" type="ORF">EDC37_1078</name>
</gene>
<dbReference type="PROSITE" id="PS01319">
    <property type="entry name" value="RBFA"/>
    <property type="match status" value="1"/>
</dbReference>
<evidence type="ECO:0000256" key="2">
    <source>
        <dbReference type="HAMAP-Rule" id="MF_00003"/>
    </source>
</evidence>
<proteinExistence type="inferred from homology"/>
<comment type="subcellular location">
    <subcellularLocation>
        <location evidence="2">Cytoplasm</location>
    </subcellularLocation>
</comment>
<dbReference type="Gene3D" id="3.30.300.20">
    <property type="match status" value="1"/>
</dbReference>
<comment type="function">
    <text evidence="2">One of several proteins that assist in the late maturation steps of the functional core of the 30S ribosomal subunit. Associates with free 30S ribosomal subunits (but not with 30S subunits that are part of 70S ribosomes or polysomes). Required for efficient processing of 16S rRNA. May interact with the 5'-terminal helix region of 16S rRNA.</text>
</comment>
<comment type="subunit">
    <text evidence="2">Monomer. Binds 30S ribosomal subunits, but not 50S ribosomal subunits or 70S ribosomes.</text>
</comment>
<dbReference type="Proteomes" id="UP000295188">
    <property type="component" value="Unassembled WGS sequence"/>
</dbReference>
<dbReference type="RefSeq" id="WP_132548903.1">
    <property type="nucleotide sequence ID" value="NZ_SMAA01000007.1"/>
</dbReference>
<dbReference type="EMBL" id="SMAA01000007">
    <property type="protein sequence ID" value="TCS79242.1"/>
    <property type="molecule type" value="Genomic_DNA"/>
</dbReference>
<dbReference type="GO" id="GO:0030490">
    <property type="term" value="P:maturation of SSU-rRNA"/>
    <property type="evidence" value="ECO:0007669"/>
    <property type="project" value="UniProtKB-UniRule"/>
</dbReference>
<comment type="caution">
    <text evidence="3">The sequence shown here is derived from an EMBL/GenBank/DDBJ whole genome shotgun (WGS) entry which is preliminary data.</text>
</comment>
<dbReference type="HAMAP" id="MF_00003">
    <property type="entry name" value="RbfA"/>
    <property type="match status" value="1"/>
</dbReference>
<dbReference type="InterPro" id="IPR000238">
    <property type="entry name" value="RbfA"/>
</dbReference>
<organism evidence="3 4">
    <name type="scientific">Pectinatus cerevisiiphilus</name>
    <dbReference type="NCBI Taxonomy" id="86956"/>
    <lineage>
        <taxon>Bacteria</taxon>
        <taxon>Bacillati</taxon>
        <taxon>Bacillota</taxon>
        <taxon>Negativicutes</taxon>
        <taxon>Selenomonadales</taxon>
        <taxon>Selenomonadaceae</taxon>
        <taxon>Pectinatus</taxon>
    </lineage>
</organism>
<dbReference type="PANTHER" id="PTHR33515">
    <property type="entry name" value="RIBOSOME-BINDING FACTOR A, CHLOROPLASTIC-RELATED"/>
    <property type="match status" value="1"/>
</dbReference>
<keyword evidence="4" id="KW-1185">Reference proteome</keyword>
<dbReference type="NCBIfam" id="TIGR00082">
    <property type="entry name" value="rbfA"/>
    <property type="match status" value="1"/>
</dbReference>
<dbReference type="PANTHER" id="PTHR33515:SF1">
    <property type="entry name" value="RIBOSOME-BINDING FACTOR A, CHLOROPLASTIC-RELATED"/>
    <property type="match status" value="1"/>
</dbReference>
<dbReference type="SUPFAM" id="SSF89919">
    <property type="entry name" value="Ribosome-binding factor A, RbfA"/>
    <property type="match status" value="1"/>
</dbReference>
<dbReference type="AlphaFoldDB" id="A0A4V2URY4"/>
<reference evidence="3 4" key="1">
    <citation type="submission" date="2019-03" db="EMBL/GenBank/DDBJ databases">
        <title>Genomic Encyclopedia of Type Strains, Phase IV (KMG-IV): sequencing the most valuable type-strain genomes for metagenomic binning, comparative biology and taxonomic classification.</title>
        <authorList>
            <person name="Goeker M."/>
        </authorList>
    </citation>
    <scope>NUCLEOTIDE SEQUENCE [LARGE SCALE GENOMIC DNA]</scope>
    <source>
        <strain evidence="3 4">DSM 20467</strain>
    </source>
</reference>
<dbReference type="GO" id="GO:0005829">
    <property type="term" value="C:cytosol"/>
    <property type="evidence" value="ECO:0007669"/>
    <property type="project" value="TreeGrafter"/>
</dbReference>
<evidence type="ECO:0000313" key="4">
    <source>
        <dbReference type="Proteomes" id="UP000295188"/>
    </source>
</evidence>
<keyword evidence="1 2" id="KW-0690">Ribosome biogenesis</keyword>
<dbReference type="InterPro" id="IPR020053">
    <property type="entry name" value="Ribosome-bd_factorA_CS"/>
</dbReference>
<accession>A0A4V2URY4</accession>